<evidence type="ECO:0000256" key="1">
    <source>
        <dbReference type="ARBA" id="ARBA00023002"/>
    </source>
</evidence>
<dbReference type="OrthoDB" id="2015405at2759"/>
<accession>A0A6G1J622</accession>
<dbReference type="InterPro" id="IPR050268">
    <property type="entry name" value="NADH-dep_flavin_reductase"/>
</dbReference>
<dbReference type="InterPro" id="IPR002563">
    <property type="entry name" value="Flavin_Rdtase-like_dom"/>
</dbReference>
<sequence>MALRQRPAARFFAAFYRWSCYTQRTPCIHPTRHDQTASPRYSTLRSTRSYFSTAQNRQDEGSQVQPEVGEQPEKDINGPVQSEEVVIRKVAPGEKPAKHETKLLQDGLLPDYTMAQIGAAAMGEVVRGLMRHVPSSVAIITATHIDPELEKRVPLGIAVSSFNTVTLDPPHVSFNIRYPSKTLDAIRDAKGRFRVHLLSGDKKSSQIVETFARGNNPKAYKLRQRVVPLFLPSNRDLPHATESVAPQIRGPTVIAALECELTQEVVVADHVIAVAKVNSLATKDKLVGTLLYHEGVYKRANGTVLQGHQDASKPDPRMSDDVGVYWKYDLFPGKVEREDLVQRMKAFFKQHPRILEMQPKLARRELQRSLGLPAAAFGINLLQLIQECKVDSGLSMDPHSDSPSGPLLFDFHGRLSPDDIVTIANRARKLVLADPIALSLGYQFLFTQLSFSMFSHGLLASDILQPLRADGIVAPFEQDAHVRIENPNFEPTIEDLEIVEFKLLEFIKTKTYDEVYKMTDEELRQAIEESEWATSWIWRVRTRLTVEAFPDIFNAPHIDLKGQLTPEEVRVFVNRAIQFVAVENNQVMKKHISMPKVELLRRIGVHPLISGVDSDFLFGKLSFLTFQTNNYRELPEAVDQMLKRMFVKKTFTWEDLETRVRELVQRNTLHATRWSREDILAAMGIDQRAKLKTPFSENKPHINRSHVVPILVAKALRNHYGKGTPEENDAIKAFLKSQYNYDVVGPSAPPSPDDSRGSDEEMFEAM</sequence>
<name>A0A6G1J622_9PLEO</name>
<dbReference type="SMART" id="SM00903">
    <property type="entry name" value="Flavin_Reduct"/>
    <property type="match status" value="1"/>
</dbReference>
<gene>
    <name evidence="4" type="ORF">K458DRAFT_262014</name>
</gene>
<dbReference type="InterPro" id="IPR012349">
    <property type="entry name" value="Split_barrel_FMN-bd"/>
</dbReference>
<evidence type="ECO:0000313" key="5">
    <source>
        <dbReference type="Proteomes" id="UP000799291"/>
    </source>
</evidence>
<evidence type="ECO:0000256" key="2">
    <source>
        <dbReference type="SAM" id="MobiDB-lite"/>
    </source>
</evidence>
<dbReference type="GO" id="GO:0042602">
    <property type="term" value="F:riboflavin reductase (NADPH) activity"/>
    <property type="evidence" value="ECO:0007669"/>
    <property type="project" value="TreeGrafter"/>
</dbReference>
<feature type="region of interest" description="Disordered" evidence="2">
    <location>
        <begin position="53"/>
        <end position="76"/>
    </location>
</feature>
<feature type="domain" description="Flavin reductase like" evidence="3">
    <location>
        <begin position="130"/>
        <end position="299"/>
    </location>
</feature>
<reference evidence="4" key="1">
    <citation type="journal article" date="2020" name="Stud. Mycol.">
        <title>101 Dothideomycetes genomes: a test case for predicting lifestyles and emergence of pathogens.</title>
        <authorList>
            <person name="Haridas S."/>
            <person name="Albert R."/>
            <person name="Binder M."/>
            <person name="Bloem J."/>
            <person name="Labutti K."/>
            <person name="Salamov A."/>
            <person name="Andreopoulos B."/>
            <person name="Baker S."/>
            <person name="Barry K."/>
            <person name="Bills G."/>
            <person name="Bluhm B."/>
            <person name="Cannon C."/>
            <person name="Castanera R."/>
            <person name="Culley D."/>
            <person name="Daum C."/>
            <person name="Ezra D."/>
            <person name="Gonzalez J."/>
            <person name="Henrissat B."/>
            <person name="Kuo A."/>
            <person name="Liang C."/>
            <person name="Lipzen A."/>
            <person name="Lutzoni F."/>
            <person name="Magnuson J."/>
            <person name="Mondo S."/>
            <person name="Nolan M."/>
            <person name="Ohm R."/>
            <person name="Pangilinan J."/>
            <person name="Park H.-J."/>
            <person name="Ramirez L."/>
            <person name="Alfaro M."/>
            <person name="Sun H."/>
            <person name="Tritt A."/>
            <person name="Yoshinaga Y."/>
            <person name="Zwiers L.-H."/>
            <person name="Turgeon B."/>
            <person name="Goodwin S."/>
            <person name="Spatafora J."/>
            <person name="Crous P."/>
            <person name="Grigoriev I."/>
        </authorList>
    </citation>
    <scope>NUCLEOTIDE SEQUENCE</scope>
    <source>
        <strain evidence="4">CBS 122367</strain>
    </source>
</reference>
<dbReference type="SUPFAM" id="SSF50475">
    <property type="entry name" value="FMN-binding split barrel"/>
    <property type="match status" value="1"/>
</dbReference>
<dbReference type="Proteomes" id="UP000799291">
    <property type="component" value="Unassembled WGS sequence"/>
</dbReference>
<keyword evidence="1" id="KW-0560">Oxidoreductase</keyword>
<dbReference type="PANTHER" id="PTHR30466">
    <property type="entry name" value="FLAVIN REDUCTASE"/>
    <property type="match status" value="1"/>
</dbReference>
<dbReference type="GO" id="GO:0010181">
    <property type="term" value="F:FMN binding"/>
    <property type="evidence" value="ECO:0007669"/>
    <property type="project" value="InterPro"/>
</dbReference>
<feature type="compositionally biased region" description="Polar residues" evidence="2">
    <location>
        <begin position="53"/>
        <end position="65"/>
    </location>
</feature>
<dbReference type="Pfam" id="PF01613">
    <property type="entry name" value="Flavin_Reduct"/>
    <property type="match status" value="1"/>
</dbReference>
<dbReference type="AlphaFoldDB" id="A0A6G1J622"/>
<evidence type="ECO:0000313" key="4">
    <source>
        <dbReference type="EMBL" id="KAF2685661.1"/>
    </source>
</evidence>
<organism evidence="4 5">
    <name type="scientific">Lentithecium fluviatile CBS 122367</name>
    <dbReference type="NCBI Taxonomy" id="1168545"/>
    <lineage>
        <taxon>Eukaryota</taxon>
        <taxon>Fungi</taxon>
        <taxon>Dikarya</taxon>
        <taxon>Ascomycota</taxon>
        <taxon>Pezizomycotina</taxon>
        <taxon>Dothideomycetes</taxon>
        <taxon>Pleosporomycetidae</taxon>
        <taxon>Pleosporales</taxon>
        <taxon>Massarineae</taxon>
        <taxon>Lentitheciaceae</taxon>
        <taxon>Lentithecium</taxon>
    </lineage>
</organism>
<protein>
    <recommendedName>
        <fullName evidence="3">Flavin reductase like domain-containing protein</fullName>
    </recommendedName>
</protein>
<evidence type="ECO:0000259" key="3">
    <source>
        <dbReference type="SMART" id="SM00903"/>
    </source>
</evidence>
<keyword evidence="5" id="KW-1185">Reference proteome</keyword>
<feature type="non-terminal residue" evidence="4">
    <location>
        <position position="766"/>
    </location>
</feature>
<dbReference type="PANTHER" id="PTHR30466:SF1">
    <property type="entry name" value="FMN REDUCTASE (NADH) RUTF"/>
    <property type="match status" value="1"/>
</dbReference>
<dbReference type="Gene3D" id="2.30.110.10">
    <property type="entry name" value="Electron Transport, Fmn-binding Protein, Chain A"/>
    <property type="match status" value="1"/>
</dbReference>
<feature type="region of interest" description="Disordered" evidence="2">
    <location>
        <begin position="744"/>
        <end position="766"/>
    </location>
</feature>
<dbReference type="EMBL" id="MU005578">
    <property type="protein sequence ID" value="KAF2685661.1"/>
    <property type="molecule type" value="Genomic_DNA"/>
</dbReference>
<proteinExistence type="predicted"/>